<proteinExistence type="predicted"/>
<dbReference type="GeneID" id="10327972"/>
<evidence type="ECO:0000313" key="1">
    <source>
        <dbReference type="EMBL" id="ADO99879.1"/>
    </source>
</evidence>
<dbReference type="RefSeq" id="YP_004323470.1">
    <property type="nucleotide sequence ID" value="NC_015284.1"/>
</dbReference>
<reference evidence="1 2" key="1">
    <citation type="journal article" date="2010" name="Environ. Microbiol.">
        <title>Genomic analysis of oceanic cyanobacterial myoviruses compared with T4-like myoviruses from diverse hosts and environments.</title>
        <authorList>
            <person name="Sullivan M.B."/>
            <person name="Huang K.H."/>
            <person name="Ignacio-Espinoza J.C."/>
            <person name="Berlin A.M."/>
            <person name="Kelly L."/>
            <person name="Weigele P.R."/>
            <person name="DeFrancesco A.S."/>
            <person name="Kern S.E."/>
            <person name="Thompson L.R."/>
            <person name="Young S."/>
            <person name="Yandava C."/>
            <person name="Fu R."/>
            <person name="Krastins B."/>
            <person name="Chase M."/>
            <person name="Sarracino D."/>
            <person name="Osburne M.S."/>
            <person name="Henn M.R."/>
            <person name="Chisholm S.W."/>
        </authorList>
    </citation>
    <scope>NUCLEOTIDE SEQUENCE [LARGE SCALE GENOMIC DNA]</scope>
    <source>
        <strain evidence="1">M4-259</strain>
    </source>
</reference>
<name>E3SSV1_9CAUD</name>
<gene>
    <name evidence="1" type="ORF">PHM2_101</name>
</gene>
<sequence length="579" mass="67515">MNKRVFSLPINPKLSEEFVTNTFLPFLKKYREYILDLYFTCRIPPFDQDAMGDTFLSPEALTESAIYISNESNIPLSATFNNIWVRPDQKNLDLWIKEFAPIYNSGVRVVTLPHTSWVSTGQIRSVFPELFVKNTILREVTKPNDIVQLAEAGFNYINLDRDLMRDRDQLLRIRKAKDYCKYLGKPVMLSMLVNETCWGGCPIMPEHYQYNATRTENDPIFFASPISRVSCSTWDVEHPEFDLKQANLPPWREDWIEMQELGIDTFKLHGRESMMRLQESMDLIKRWADQDEYMFPEYKKYTKALKIKDSPISKWREKIKTCKFDCWDCNYCEAVVQSHMKKQDLIVHPQVETCIEGFTNSGKYLSNHRTYDPNDPSAYYNVPGLTSARVRHFLNNLCSQEGAVYLEVGVYAGATFCAAVQNNDMVAAYANDNWSQQNLQPAREDINLDIQDVTVDTFVQNLQENITTDSLDFDIQVLNGDSSELGKKDFKHDVNIIFYDGDNSEKKMKEFFVNMIDFTEDVFTLVVDDANIENNVRITKRYIEDLGLKVLYERELLNDQEDPEMWWNGLYVTVLQKQI</sequence>
<dbReference type="OrthoDB" id="2273at10239"/>
<dbReference type="EMBL" id="GU075905">
    <property type="protein sequence ID" value="ADO99879.1"/>
    <property type="molecule type" value="Genomic_DNA"/>
</dbReference>
<organism evidence="1 2">
    <name type="scientific">Prochlorococcus phage P-HM2</name>
    <dbReference type="NCBI Taxonomy" id="445696"/>
    <lineage>
        <taxon>Viruses</taxon>
        <taxon>Duplodnaviria</taxon>
        <taxon>Heunggongvirae</taxon>
        <taxon>Uroviricota</taxon>
        <taxon>Caudoviricetes</taxon>
        <taxon>Eurybiavirus</taxon>
        <taxon>Eurybiavirus PHM2</taxon>
    </lineage>
</organism>
<dbReference type="KEGG" id="vg:10327972"/>
<keyword evidence="2" id="KW-1185">Reference proteome</keyword>
<protein>
    <submittedName>
        <fullName evidence="1">Uncharacterized protein</fullName>
    </submittedName>
</protein>
<accession>E3SSV1</accession>
<evidence type="ECO:0000313" key="2">
    <source>
        <dbReference type="Proteomes" id="UP000006538"/>
    </source>
</evidence>
<dbReference type="Proteomes" id="UP000006538">
    <property type="component" value="Segment"/>
</dbReference>